<dbReference type="AlphaFoldDB" id="A0AAU7DD50"/>
<accession>A0AAU7DD50</accession>
<evidence type="ECO:0000313" key="2">
    <source>
        <dbReference type="EMBL" id="XBH15153.1"/>
    </source>
</evidence>
<gene>
    <name evidence="2" type="ORF">P8936_08295</name>
</gene>
<dbReference type="RefSeq" id="WP_348270164.1">
    <property type="nucleotide sequence ID" value="NZ_CP121195.1"/>
</dbReference>
<protein>
    <submittedName>
        <fullName evidence="2">Uncharacterized protein</fullName>
    </submittedName>
</protein>
<evidence type="ECO:0000256" key="1">
    <source>
        <dbReference type="SAM" id="MobiDB-lite"/>
    </source>
</evidence>
<sequence length="283" mass="30892">MNANQISNAIRQFARQHRTALDFLNARQTQLLEVGAMVGVVQHYRAFGYNTSIQNPTGTQEFRVKLSTRGHPADYSHVVCERGAAVFELHSNLSVFGGRDSGIYCVDVAIVNSGVVPTKKSKKGSDTLKNSDLISFAEAKKLVIYPMLLAQFVGIVHEIKPTFLRRNKKYCLGDDHLHPALIALGNLTPNAKDILRSFNRRKYKIVVAENFDIRLSAAARASDLSPFVGTISELLQSASSTQASSAEAILTSDDDVEDVSEIMAPAAGGPTLGRELSDDEIPF</sequence>
<organism evidence="2">
    <name type="scientific">Edaphobacter paludis</name>
    <dbReference type="NCBI Taxonomy" id="3035702"/>
    <lineage>
        <taxon>Bacteria</taxon>
        <taxon>Pseudomonadati</taxon>
        <taxon>Acidobacteriota</taxon>
        <taxon>Terriglobia</taxon>
        <taxon>Terriglobales</taxon>
        <taxon>Acidobacteriaceae</taxon>
        <taxon>Edaphobacter</taxon>
    </lineage>
</organism>
<name>A0AAU7DD50_9BACT</name>
<reference evidence="2" key="1">
    <citation type="submission" date="2023-03" db="EMBL/GenBank/DDBJ databases">
        <title>Edaphobacter sp.</title>
        <authorList>
            <person name="Huber K.J."/>
            <person name="Papendorf J."/>
            <person name="Pilke C."/>
            <person name="Bunk B."/>
            <person name="Sproeer C."/>
            <person name="Pester M."/>
        </authorList>
    </citation>
    <scope>NUCLEOTIDE SEQUENCE</scope>
    <source>
        <strain evidence="2">DSM 109920</strain>
    </source>
</reference>
<dbReference type="EMBL" id="CP121195">
    <property type="protein sequence ID" value="XBH15153.1"/>
    <property type="molecule type" value="Genomic_DNA"/>
</dbReference>
<feature type="region of interest" description="Disordered" evidence="1">
    <location>
        <begin position="264"/>
        <end position="283"/>
    </location>
</feature>
<proteinExistence type="predicted"/>